<dbReference type="RefSeq" id="WP_242374823.1">
    <property type="nucleotide sequence ID" value="NZ_JAKRKC020000001.1"/>
</dbReference>
<accession>A0ABT0FNI0</accession>
<protein>
    <submittedName>
        <fullName evidence="1">Uncharacterized protein</fullName>
    </submittedName>
</protein>
<evidence type="ECO:0000313" key="2">
    <source>
        <dbReference type="Proteomes" id="UP001317259"/>
    </source>
</evidence>
<dbReference type="EMBL" id="JAKRKC020000001">
    <property type="protein sequence ID" value="MCK2213451.1"/>
    <property type="molecule type" value="Genomic_DNA"/>
</dbReference>
<organism evidence="1 2">
    <name type="scientific">Actinomadura luzonensis</name>
    <dbReference type="NCBI Taxonomy" id="2805427"/>
    <lineage>
        <taxon>Bacteria</taxon>
        <taxon>Bacillati</taxon>
        <taxon>Actinomycetota</taxon>
        <taxon>Actinomycetes</taxon>
        <taxon>Streptosporangiales</taxon>
        <taxon>Thermomonosporaceae</taxon>
        <taxon>Actinomadura</taxon>
    </lineage>
</organism>
<proteinExistence type="predicted"/>
<evidence type="ECO:0000313" key="1">
    <source>
        <dbReference type="EMBL" id="MCK2213451.1"/>
    </source>
</evidence>
<comment type="caution">
    <text evidence="1">The sequence shown here is derived from an EMBL/GenBank/DDBJ whole genome shotgun (WGS) entry which is preliminary data.</text>
</comment>
<name>A0ABT0FNI0_9ACTN</name>
<keyword evidence="2" id="KW-1185">Reference proteome</keyword>
<dbReference type="Proteomes" id="UP001317259">
    <property type="component" value="Unassembled WGS sequence"/>
</dbReference>
<reference evidence="1 2" key="1">
    <citation type="submission" date="2022-04" db="EMBL/GenBank/DDBJ databases">
        <title>Genome draft of Actinomadura sp. ATCC 31491.</title>
        <authorList>
            <person name="Shi X."/>
            <person name="Du Y."/>
        </authorList>
    </citation>
    <scope>NUCLEOTIDE SEQUENCE [LARGE SCALE GENOMIC DNA]</scope>
    <source>
        <strain evidence="1 2">ATCC 31491</strain>
    </source>
</reference>
<gene>
    <name evidence="1" type="ORF">MF672_006535</name>
</gene>
<sequence>MATQEQISAARRHIEQLRDQHGGDVRGLIHLIDAGAIKGPAADRLLRDVQSWDQAFRAMFDRALSLLETLRPDGTRS</sequence>